<dbReference type="AlphaFoldDB" id="A0A841U2H6"/>
<dbReference type="Proteomes" id="UP000553776">
    <property type="component" value="Unassembled WGS sequence"/>
</dbReference>
<comment type="caution">
    <text evidence="1">The sequence shown here is derived from an EMBL/GenBank/DDBJ whole genome shotgun (WGS) entry which is preliminary data.</text>
</comment>
<name>A0A841U2H6_9BACL</name>
<dbReference type="SUPFAM" id="SSF56235">
    <property type="entry name" value="N-terminal nucleophile aminohydrolases (Ntn hydrolases)"/>
    <property type="match status" value="1"/>
</dbReference>
<reference evidence="1 2" key="1">
    <citation type="submission" date="2020-08" db="EMBL/GenBank/DDBJ databases">
        <title>Cohnella phylogeny.</title>
        <authorList>
            <person name="Dunlap C."/>
        </authorList>
    </citation>
    <scope>NUCLEOTIDE SEQUENCE [LARGE SCALE GENOMIC DNA]</scope>
    <source>
        <strain evidence="1 2">DSM 25239</strain>
    </source>
</reference>
<dbReference type="InterPro" id="IPR029055">
    <property type="entry name" value="Ntn_hydrolases_N"/>
</dbReference>
<accession>A0A841U2H6</accession>
<dbReference type="GO" id="GO:0005839">
    <property type="term" value="C:proteasome core complex"/>
    <property type="evidence" value="ECO:0007669"/>
    <property type="project" value="InterPro"/>
</dbReference>
<protein>
    <submittedName>
        <fullName evidence="1">Uncharacterized protein</fullName>
    </submittedName>
</protein>
<dbReference type="GO" id="GO:0051603">
    <property type="term" value="P:proteolysis involved in protein catabolic process"/>
    <property type="evidence" value="ECO:0007669"/>
    <property type="project" value="InterPro"/>
</dbReference>
<keyword evidence="2" id="KW-1185">Reference proteome</keyword>
<dbReference type="EMBL" id="JACJVR010000052">
    <property type="protein sequence ID" value="MBB6692321.1"/>
    <property type="molecule type" value="Genomic_DNA"/>
</dbReference>
<dbReference type="RefSeq" id="WP_185136315.1">
    <property type="nucleotide sequence ID" value="NZ_JACJVR010000052.1"/>
</dbReference>
<dbReference type="Pfam" id="PF00227">
    <property type="entry name" value="Proteasome"/>
    <property type="match status" value="1"/>
</dbReference>
<organism evidence="1 2">
    <name type="scientific">Cohnella xylanilytica</name>
    <dbReference type="NCBI Taxonomy" id="557555"/>
    <lineage>
        <taxon>Bacteria</taxon>
        <taxon>Bacillati</taxon>
        <taxon>Bacillota</taxon>
        <taxon>Bacilli</taxon>
        <taxon>Bacillales</taxon>
        <taxon>Paenibacillaceae</taxon>
        <taxon>Cohnella</taxon>
    </lineage>
</organism>
<gene>
    <name evidence="1" type="ORF">H7B90_12995</name>
</gene>
<proteinExistence type="predicted"/>
<sequence>MTLAAVFATKEFAVAVADRRRTQLESGVQLDDVRKIHQINSKVVCTFAGIYIPVGAGMFRGSAEQLIKECSYLIDVNSPVEEVATMFSRIIKGRLSAGVPKDTMDVTFHFAGMDRFGRFAIARVSRFEDFEPVTVQTNDRGLIWSLSRAEHDPTGWLEARIASLPDMTPESVQELALQLVEHTATHDRYVSEKFDMLTIQ</sequence>
<dbReference type="Gene3D" id="3.60.20.10">
    <property type="entry name" value="Glutamine Phosphoribosylpyrophosphate, subunit 1, domain 1"/>
    <property type="match status" value="1"/>
</dbReference>
<evidence type="ECO:0000313" key="1">
    <source>
        <dbReference type="EMBL" id="MBB6692321.1"/>
    </source>
</evidence>
<dbReference type="InterPro" id="IPR001353">
    <property type="entry name" value="Proteasome_sua/b"/>
</dbReference>
<evidence type="ECO:0000313" key="2">
    <source>
        <dbReference type="Proteomes" id="UP000553776"/>
    </source>
</evidence>